<dbReference type="InterPro" id="IPR052363">
    <property type="entry name" value="LPS_export_LptC"/>
</dbReference>
<evidence type="ECO:0000313" key="7">
    <source>
        <dbReference type="EMBL" id="KEI73044.1"/>
    </source>
</evidence>
<name>A0A081KFW8_9GAMM</name>
<comment type="caution">
    <text evidence="7">The sequence shown here is derived from an EMBL/GenBank/DDBJ whole genome shotgun (WGS) entry which is preliminary data.</text>
</comment>
<dbReference type="GO" id="GO:0043165">
    <property type="term" value="P:Gram-negative-bacterium-type cell outer membrane assembly"/>
    <property type="evidence" value="ECO:0007669"/>
    <property type="project" value="UniProtKB-UniRule"/>
</dbReference>
<evidence type="ECO:0000256" key="5">
    <source>
        <dbReference type="ARBA" id="ARBA00023136"/>
    </source>
</evidence>
<keyword evidence="5 6" id="KW-0472">Membrane</keyword>
<comment type="subcellular location">
    <subcellularLocation>
        <location evidence="6">Cell inner membrane</location>
        <topology evidence="6">Single-pass membrane protein</topology>
    </subcellularLocation>
</comment>
<keyword evidence="1 6" id="KW-1003">Cell membrane</keyword>
<dbReference type="Proteomes" id="UP000027997">
    <property type="component" value="Unassembled WGS sequence"/>
</dbReference>
<keyword evidence="2 6" id="KW-0997">Cell inner membrane</keyword>
<dbReference type="Pfam" id="PF06835">
    <property type="entry name" value="LptC"/>
    <property type="match status" value="1"/>
</dbReference>
<keyword evidence="4 6" id="KW-1133">Transmembrane helix</keyword>
<accession>A0A081KFW8</accession>
<dbReference type="GO" id="GO:0030288">
    <property type="term" value="C:outer membrane-bounded periplasmic space"/>
    <property type="evidence" value="ECO:0007669"/>
    <property type="project" value="TreeGrafter"/>
</dbReference>
<evidence type="ECO:0000256" key="4">
    <source>
        <dbReference type="ARBA" id="ARBA00022989"/>
    </source>
</evidence>
<dbReference type="PANTHER" id="PTHR37481:SF1">
    <property type="entry name" value="LIPOPOLYSACCHARIDE EXPORT SYSTEM PROTEIN LPTC"/>
    <property type="match status" value="1"/>
</dbReference>
<dbReference type="GO" id="GO:0015221">
    <property type="term" value="F:lipopolysaccharide transmembrane transporter activity"/>
    <property type="evidence" value="ECO:0007669"/>
    <property type="project" value="InterPro"/>
</dbReference>
<keyword evidence="3 6" id="KW-0812">Transmembrane</keyword>
<dbReference type="RefSeq" id="WP_020583192.1">
    <property type="nucleotide sequence ID" value="NZ_JOJP01000001.1"/>
</dbReference>
<evidence type="ECO:0000256" key="1">
    <source>
        <dbReference type="ARBA" id="ARBA00022475"/>
    </source>
</evidence>
<organism evidence="7 8">
    <name type="scientific">Endozoicomonas elysicola</name>
    <dbReference type="NCBI Taxonomy" id="305900"/>
    <lineage>
        <taxon>Bacteria</taxon>
        <taxon>Pseudomonadati</taxon>
        <taxon>Pseudomonadota</taxon>
        <taxon>Gammaproteobacteria</taxon>
        <taxon>Oceanospirillales</taxon>
        <taxon>Endozoicomonadaceae</taxon>
        <taxon>Endozoicomonas</taxon>
    </lineage>
</organism>
<dbReference type="GO" id="GO:0017089">
    <property type="term" value="F:glycolipid transfer activity"/>
    <property type="evidence" value="ECO:0007669"/>
    <property type="project" value="TreeGrafter"/>
</dbReference>
<comment type="similarity">
    <text evidence="6">Belongs to the LptC family.</text>
</comment>
<dbReference type="eggNOG" id="COG3117">
    <property type="taxonomic scope" value="Bacteria"/>
</dbReference>
<dbReference type="Gene3D" id="2.60.450.10">
    <property type="entry name" value="Lipopolysaccharide (LPS) transport protein A like domain"/>
    <property type="match status" value="1"/>
</dbReference>
<evidence type="ECO:0000313" key="8">
    <source>
        <dbReference type="Proteomes" id="UP000027997"/>
    </source>
</evidence>
<evidence type="ECO:0000256" key="6">
    <source>
        <dbReference type="HAMAP-Rule" id="MF_01915"/>
    </source>
</evidence>
<protein>
    <recommendedName>
        <fullName evidence="6">Lipopolysaccharide export system protein LptC</fullName>
    </recommendedName>
</protein>
<reference evidence="7 8" key="1">
    <citation type="submission" date="2014-06" db="EMBL/GenBank/DDBJ databases">
        <title>Whole Genome Sequences of Three Symbiotic Endozoicomonas Bacteria.</title>
        <authorList>
            <person name="Neave M.J."/>
            <person name="Apprill A."/>
            <person name="Voolstra C.R."/>
        </authorList>
    </citation>
    <scope>NUCLEOTIDE SEQUENCE [LARGE SCALE GENOMIC DNA]</scope>
    <source>
        <strain evidence="7 8">DSM 22380</strain>
    </source>
</reference>
<dbReference type="PANTHER" id="PTHR37481">
    <property type="entry name" value="LIPOPOLYSACCHARIDE EXPORT SYSTEM PROTEIN LPTC"/>
    <property type="match status" value="1"/>
</dbReference>
<dbReference type="NCBIfam" id="TIGR04409">
    <property type="entry name" value="LptC_YrbK"/>
    <property type="match status" value="1"/>
</dbReference>
<proteinExistence type="inferred from homology"/>
<comment type="subunit">
    <text evidence="6">Component of the lipopolysaccharide transport and assembly complex. Interacts with LptA and the LptBFG transporter complex.</text>
</comment>
<comment type="function">
    <text evidence="6">Involved in the assembly of lipopolysaccharide (LPS). Required for the translocation of LPS from the inner membrane to the outer membrane. Facilitates the transfer of LPS from the inner membrane to the periplasmic protein LptA. Could be a docking site for LptA.</text>
</comment>
<dbReference type="InterPro" id="IPR026265">
    <property type="entry name" value="LptC"/>
</dbReference>
<evidence type="ECO:0000256" key="3">
    <source>
        <dbReference type="ARBA" id="ARBA00022692"/>
    </source>
</evidence>
<sequence length="202" mass="22656">MTYRNHLIISAVLMLMLVTGYWAYDGSIVPASNSQSPIIRQDADYFLVDALVKEYDLTGALHYQLKSDSITHYPHNDNTLLQLPVLTNFSDNGQVTTSRSENGKLLPGGKDIELWDNVVIIQSSPSKKQHADVHSSENPLKQELRMDTDFITISPDLEVASTDRPVLITNDTGETRAIGMTAYYKQGRVQLKSRVRGVYEPE</sequence>
<evidence type="ECO:0000256" key="2">
    <source>
        <dbReference type="ARBA" id="ARBA00022519"/>
    </source>
</evidence>
<dbReference type="STRING" id="305900.GV64_22070"/>
<dbReference type="AlphaFoldDB" id="A0A081KFW8"/>
<dbReference type="GO" id="GO:0005886">
    <property type="term" value="C:plasma membrane"/>
    <property type="evidence" value="ECO:0007669"/>
    <property type="project" value="UniProtKB-SubCell"/>
</dbReference>
<feature type="transmembrane region" description="Helical" evidence="6">
    <location>
        <begin position="7"/>
        <end position="24"/>
    </location>
</feature>
<dbReference type="HAMAP" id="MF_01915">
    <property type="entry name" value="LPS_assembly_LptC"/>
    <property type="match status" value="1"/>
</dbReference>
<keyword evidence="8" id="KW-1185">Reference proteome</keyword>
<dbReference type="InterPro" id="IPR010664">
    <property type="entry name" value="LipoPS_assembly_LptC-rel"/>
</dbReference>
<dbReference type="EMBL" id="JOJP01000001">
    <property type="protein sequence ID" value="KEI73044.1"/>
    <property type="molecule type" value="Genomic_DNA"/>
</dbReference>
<gene>
    <name evidence="6" type="primary">lptC</name>
    <name evidence="7" type="ORF">GV64_22070</name>
</gene>